<dbReference type="AlphaFoldDB" id="A0A5C4T5A1"/>
<sequence length="705" mass="81033">MGERNYEFRNRLEEVHKPNRRNPELLPETDECRVDDEWQIVISEKATPLVIHVAKDLQDYFFTSMNCSLRLLRIPNVSDAAENGKRVIVLAEKGDLPGYGESLTAARSYRIVAESDSIVICGCDERGVGQGSYFLEDLMNLREAPFIKQQDTVREPVFSPRMIHSGWGLDVYPDAHLNAMAHAGIDAILVFVKDIDQTPFGYLDFNYVIDRAALHGLDVYMYSYLQSKKHPDDPDAEAYYDGTYGRIMQQYPRFKGIIFVGESCEFPSKDPNTTGVLRLEWPKDKPRTKPSPGWWPCTDYPQWLDMIKKVTRKHNPELDIVFWTYNWGYAPEEERLKLIRSLPTDITLMATFEMFEKFDRDGVIHTCVDYTASFAGPGVYFASEAKAAHERGIRLYTMANTGGLTWDIGVIPYEPIPYQWARRHAGLRQAHDDWGLAGLMESHHFGWWPSFVTDLTKWAYWSPSPSAEETFAAVAKRDFSEEAVPLVLEAWRHWSEGIRHYIPTNYDQYGPFRVGPSYPLVFREPAYIPQAWYAHFGSNNRIVTTAYSPRTDHENNLRVNVEIANLEKMADLWRQGNDALEQAIASIPESKLADANLLLGLNRFIFRCVQTAIHTKQWWKLKQSLLQEQDPRQAESIAASMARLAELEIANAEATIPLTDADSRLGWEPSMEYMTDPEHLRWKIAQVRQVIDRELPEYVSSLVHA</sequence>
<evidence type="ECO:0000313" key="2">
    <source>
        <dbReference type="Proteomes" id="UP000307943"/>
    </source>
</evidence>
<proteinExistence type="predicted"/>
<reference evidence="1 2" key="1">
    <citation type="submission" date="2019-05" db="EMBL/GenBank/DDBJ databases">
        <title>We sequenced the genome of Paenibacillus hemerocallicola KCTC 33185 for further insight into its adaptation and study the phylogeny of Paenibacillus.</title>
        <authorList>
            <person name="Narsing Rao M.P."/>
        </authorList>
    </citation>
    <scope>NUCLEOTIDE SEQUENCE [LARGE SCALE GENOMIC DNA]</scope>
    <source>
        <strain evidence="1 2">KCTC 33185</strain>
    </source>
</reference>
<dbReference type="Proteomes" id="UP000307943">
    <property type="component" value="Unassembled WGS sequence"/>
</dbReference>
<comment type="caution">
    <text evidence="1">The sequence shown here is derived from an EMBL/GenBank/DDBJ whole genome shotgun (WGS) entry which is preliminary data.</text>
</comment>
<dbReference type="EMBL" id="VDCQ01000032">
    <property type="protein sequence ID" value="TNJ64223.1"/>
    <property type="molecule type" value="Genomic_DNA"/>
</dbReference>
<organism evidence="1 2">
    <name type="scientific">Paenibacillus hemerocallicola</name>
    <dbReference type="NCBI Taxonomy" id="1172614"/>
    <lineage>
        <taxon>Bacteria</taxon>
        <taxon>Bacillati</taxon>
        <taxon>Bacillota</taxon>
        <taxon>Bacilli</taxon>
        <taxon>Bacillales</taxon>
        <taxon>Paenibacillaceae</taxon>
        <taxon>Paenibacillus</taxon>
    </lineage>
</organism>
<dbReference type="RefSeq" id="WP_139604323.1">
    <property type="nucleotide sequence ID" value="NZ_VDCQ01000032.1"/>
</dbReference>
<evidence type="ECO:0008006" key="3">
    <source>
        <dbReference type="Google" id="ProtNLM"/>
    </source>
</evidence>
<dbReference type="OrthoDB" id="2503868at2"/>
<name>A0A5C4T5A1_9BACL</name>
<protein>
    <recommendedName>
        <fullName evidence="3">Beta-hexosaminidase bacterial type N-terminal domain-containing protein</fullName>
    </recommendedName>
</protein>
<accession>A0A5C4T5A1</accession>
<keyword evidence="2" id="KW-1185">Reference proteome</keyword>
<evidence type="ECO:0000313" key="1">
    <source>
        <dbReference type="EMBL" id="TNJ64223.1"/>
    </source>
</evidence>
<gene>
    <name evidence="1" type="ORF">FE784_21640</name>
</gene>